<dbReference type="EMBL" id="MIGC01006286">
    <property type="protein sequence ID" value="PHJ16281.1"/>
    <property type="molecule type" value="Genomic_DNA"/>
</dbReference>
<dbReference type="Pfam" id="PF03969">
    <property type="entry name" value="AFG1_ATPase"/>
    <property type="match status" value="1"/>
</dbReference>
<comment type="caution">
    <text evidence="3">The sequence shown here is derived from an EMBL/GenBank/DDBJ whole genome shotgun (WGS) entry which is preliminary data.</text>
</comment>
<evidence type="ECO:0000313" key="4">
    <source>
        <dbReference type="Proteomes" id="UP000221165"/>
    </source>
</evidence>
<keyword evidence="2" id="KW-0067">ATP-binding</keyword>
<dbReference type="VEuPathDB" id="ToxoDB:CSUI_009905"/>
<organism evidence="3 4">
    <name type="scientific">Cystoisospora suis</name>
    <dbReference type="NCBI Taxonomy" id="483139"/>
    <lineage>
        <taxon>Eukaryota</taxon>
        <taxon>Sar</taxon>
        <taxon>Alveolata</taxon>
        <taxon>Apicomplexa</taxon>
        <taxon>Conoidasida</taxon>
        <taxon>Coccidia</taxon>
        <taxon>Eucoccidiorida</taxon>
        <taxon>Eimeriorina</taxon>
        <taxon>Sarcocystidae</taxon>
        <taxon>Cystoisospora</taxon>
    </lineage>
</organism>
<proteinExistence type="predicted"/>
<keyword evidence="1" id="KW-0547">Nucleotide-binding</keyword>
<dbReference type="OrthoDB" id="328905at2759"/>
<feature type="non-terminal residue" evidence="3">
    <location>
        <position position="263"/>
    </location>
</feature>
<keyword evidence="4" id="KW-1185">Reference proteome</keyword>
<accession>A0A2C6JEL7</accession>
<evidence type="ECO:0000256" key="1">
    <source>
        <dbReference type="ARBA" id="ARBA00022741"/>
    </source>
</evidence>
<evidence type="ECO:0000256" key="2">
    <source>
        <dbReference type="ARBA" id="ARBA00022840"/>
    </source>
</evidence>
<dbReference type="InterPro" id="IPR005654">
    <property type="entry name" value="ATPase_AFG1-like"/>
</dbReference>
<dbReference type="PANTHER" id="PTHR12169:SF6">
    <property type="entry name" value="AFG1-LIKE ATPASE"/>
    <property type="match status" value="1"/>
</dbReference>
<dbReference type="RefSeq" id="XP_067918010.1">
    <property type="nucleotide sequence ID" value="XM_068070014.1"/>
</dbReference>
<dbReference type="GO" id="GO:0005524">
    <property type="term" value="F:ATP binding"/>
    <property type="evidence" value="ECO:0007669"/>
    <property type="project" value="UniProtKB-KW"/>
</dbReference>
<gene>
    <name evidence="3" type="ORF">CSUI_009905</name>
</gene>
<reference evidence="3 4" key="1">
    <citation type="journal article" date="2017" name="Int. J. Parasitol.">
        <title>The genome of the protozoan parasite Cystoisospora suis and a reverse vaccinology approach to identify vaccine candidates.</title>
        <authorList>
            <person name="Palmieri N."/>
            <person name="Shrestha A."/>
            <person name="Ruttkowski B."/>
            <person name="Beck T."/>
            <person name="Vogl C."/>
            <person name="Tomley F."/>
            <person name="Blake D.P."/>
            <person name="Joachim A."/>
        </authorList>
    </citation>
    <scope>NUCLEOTIDE SEQUENCE [LARGE SCALE GENOMIC DNA]</scope>
    <source>
        <strain evidence="3 4">Wien I</strain>
    </source>
</reference>
<sequence length="263" mass="30135">MILKRLFEALFSYGAIVVATSNRPPSELYAGGLNRDRFLPFIDLLLDCCEVFHIETRKDYRLSKLTASSHGLYFVPPREEEEILKQFKYLLQDNSLSPGPGSIQVSMGRDLQVPWMSGGFAQFSFEDLCMRSVGPSDFLAIAQHFHTVFLSTIPDLHDKMDDYPNEIRRFISLIDILYEKHTRVIFDAAAPPFRLLGIPPSVEHFELLRQSIQNQFHTLQDFLNALKPFCLEKAASSSSSFPSDMINEENWRKGTRQLLNLPN</sequence>
<dbReference type="PANTHER" id="PTHR12169">
    <property type="entry name" value="ATPASE N2B"/>
    <property type="match status" value="1"/>
</dbReference>
<dbReference type="GeneID" id="94433225"/>
<dbReference type="AlphaFoldDB" id="A0A2C6JEL7"/>
<dbReference type="GO" id="GO:0016887">
    <property type="term" value="F:ATP hydrolysis activity"/>
    <property type="evidence" value="ECO:0007669"/>
    <property type="project" value="InterPro"/>
</dbReference>
<dbReference type="GO" id="GO:0005739">
    <property type="term" value="C:mitochondrion"/>
    <property type="evidence" value="ECO:0007669"/>
    <property type="project" value="TreeGrafter"/>
</dbReference>
<dbReference type="NCBIfam" id="NF040713">
    <property type="entry name" value="ZapE"/>
    <property type="match status" value="1"/>
</dbReference>
<evidence type="ECO:0000313" key="3">
    <source>
        <dbReference type="EMBL" id="PHJ16281.1"/>
    </source>
</evidence>
<dbReference type="Proteomes" id="UP000221165">
    <property type="component" value="Unassembled WGS sequence"/>
</dbReference>
<name>A0A2C6JEL7_9APIC</name>
<protein>
    <submittedName>
        <fullName evidence="3">Afg1 family protein</fullName>
    </submittedName>
</protein>